<keyword evidence="2" id="KW-0119">Carbohydrate metabolism</keyword>
<comment type="similarity">
    <text evidence="1">Belongs to the cycloisomerase 2 family.</text>
</comment>
<protein>
    <submittedName>
        <fullName evidence="3">Lactonase family protein</fullName>
    </submittedName>
</protein>
<dbReference type="InterPro" id="IPR050282">
    <property type="entry name" value="Cycloisomerase_2"/>
</dbReference>
<dbReference type="SUPFAM" id="SSF51004">
    <property type="entry name" value="C-terminal (heme d1) domain of cytochrome cd1-nitrite reductase"/>
    <property type="match status" value="1"/>
</dbReference>
<evidence type="ECO:0000313" key="3">
    <source>
        <dbReference type="EMBL" id="RDY61136.1"/>
    </source>
</evidence>
<dbReference type="Pfam" id="PF10282">
    <property type="entry name" value="Lactonase"/>
    <property type="match status" value="1"/>
</dbReference>
<dbReference type="AlphaFoldDB" id="A0A371JTN7"/>
<dbReference type="Proteomes" id="UP000261828">
    <property type="component" value="Unassembled WGS sequence"/>
</dbReference>
<dbReference type="GO" id="GO:0017057">
    <property type="term" value="F:6-phosphogluconolactonase activity"/>
    <property type="evidence" value="ECO:0007669"/>
    <property type="project" value="TreeGrafter"/>
</dbReference>
<dbReference type="InterPro" id="IPR019405">
    <property type="entry name" value="Lactonase_7-beta_prop"/>
</dbReference>
<dbReference type="PANTHER" id="PTHR30344:SF1">
    <property type="entry name" value="6-PHOSPHOGLUCONOLACTONASE"/>
    <property type="match status" value="1"/>
</dbReference>
<accession>A0A371JTN7</accession>
<evidence type="ECO:0000256" key="1">
    <source>
        <dbReference type="ARBA" id="ARBA00005564"/>
    </source>
</evidence>
<proteinExistence type="inferred from homology"/>
<dbReference type="InterPro" id="IPR015943">
    <property type="entry name" value="WD40/YVTN_repeat-like_dom_sf"/>
</dbReference>
<dbReference type="EMBL" id="QTJX01000001">
    <property type="protein sequence ID" value="RDY61136.1"/>
    <property type="molecule type" value="Genomic_DNA"/>
</dbReference>
<organism evidence="3 4">
    <name type="scientific">Flagellimonas nanhaiensis</name>
    <dbReference type="NCBI Taxonomy" id="2292706"/>
    <lineage>
        <taxon>Bacteria</taxon>
        <taxon>Pseudomonadati</taxon>
        <taxon>Bacteroidota</taxon>
        <taxon>Flavobacteriia</taxon>
        <taxon>Flavobacteriales</taxon>
        <taxon>Flavobacteriaceae</taxon>
        <taxon>Flagellimonas</taxon>
    </lineage>
</organism>
<sequence length="354" mass="39827">MEPLTFFMGSYTEYLIPEFGGIGKGIYTVQLNTETGELSVLHTQTVRNPSYLALSDDHKFLYCSTELDESEKPRVKAFRINSDCSLQFINEQPIEGGYPCHIVVHEKNVLLACYATGNVIQYPLEHLGSVLPVATNQRHSGSSVNKDRQEAPHAHQVTVHPNNKDIYVCDLGIDTLKAYEIKEEKLRPNINKDVSISEGGGPRHMVFNPSGKLGYVINELTGKVSVLQQVDDVFKEVAIYNSLPADYSGTPSASAIRLHPNGKFLFVANRGAELLTIFKVHENKLLNIEHQYTHGEELREFNITPDGKWLIACHQNSYDTVVYRIKEDGKLEETYRTKEILSPVCIVFLNQSKT</sequence>
<keyword evidence="2" id="KW-0313">Glucose metabolism</keyword>
<reference evidence="3 4" key="1">
    <citation type="submission" date="2018-08" db="EMBL/GenBank/DDBJ databases">
        <title>Muricauda nanhaiensis sp. nov., isolated from seawater of the South China Sea.</title>
        <authorList>
            <person name="Dang Y."/>
        </authorList>
    </citation>
    <scope>NUCLEOTIDE SEQUENCE [LARGE SCALE GENOMIC DNA]</scope>
    <source>
        <strain evidence="3 4">SM1704</strain>
    </source>
</reference>
<dbReference type="OrthoDB" id="9790815at2"/>
<dbReference type="RefSeq" id="WP_116183019.1">
    <property type="nucleotide sequence ID" value="NZ_QTJX01000001.1"/>
</dbReference>
<dbReference type="Gene3D" id="2.130.10.10">
    <property type="entry name" value="YVTN repeat-like/Quinoprotein amine dehydrogenase"/>
    <property type="match status" value="1"/>
</dbReference>
<comment type="caution">
    <text evidence="3">The sequence shown here is derived from an EMBL/GenBank/DDBJ whole genome shotgun (WGS) entry which is preliminary data.</text>
</comment>
<evidence type="ECO:0000313" key="4">
    <source>
        <dbReference type="Proteomes" id="UP000261828"/>
    </source>
</evidence>
<evidence type="ECO:0000256" key="2">
    <source>
        <dbReference type="ARBA" id="ARBA00022526"/>
    </source>
</evidence>
<dbReference type="InterPro" id="IPR011048">
    <property type="entry name" value="Haem_d1_sf"/>
</dbReference>
<gene>
    <name evidence="3" type="ORF">DX873_02910</name>
</gene>
<dbReference type="GO" id="GO:0006006">
    <property type="term" value="P:glucose metabolic process"/>
    <property type="evidence" value="ECO:0007669"/>
    <property type="project" value="UniProtKB-KW"/>
</dbReference>
<keyword evidence="4" id="KW-1185">Reference proteome</keyword>
<dbReference type="PANTHER" id="PTHR30344">
    <property type="entry name" value="6-PHOSPHOGLUCONOLACTONASE-RELATED"/>
    <property type="match status" value="1"/>
</dbReference>
<name>A0A371JTN7_9FLAO</name>